<feature type="domain" description="ABC transporter" evidence="7">
    <location>
        <begin position="16"/>
        <end position="261"/>
    </location>
</feature>
<comment type="similarity">
    <text evidence="2">Belongs to the ABC transporter superfamily.</text>
</comment>
<dbReference type="InterPro" id="IPR003439">
    <property type="entry name" value="ABC_transporter-like_ATP-bd"/>
</dbReference>
<dbReference type="RefSeq" id="WP_147846800.1">
    <property type="nucleotide sequence ID" value="NZ_VDUZ01000009.1"/>
</dbReference>
<dbReference type="SUPFAM" id="SSF52540">
    <property type="entry name" value="P-loop containing nucleoside triphosphate hydrolases"/>
    <property type="match status" value="1"/>
</dbReference>
<evidence type="ECO:0000256" key="4">
    <source>
        <dbReference type="ARBA" id="ARBA00022741"/>
    </source>
</evidence>
<feature type="region of interest" description="Disordered" evidence="6">
    <location>
        <begin position="267"/>
        <end position="289"/>
    </location>
</feature>
<protein>
    <submittedName>
        <fullName evidence="8">ATP-binding cassette domain-containing protein</fullName>
    </submittedName>
</protein>
<comment type="caution">
    <text evidence="8">The sequence shown here is derived from an EMBL/GenBank/DDBJ whole genome shotgun (WGS) entry which is preliminary data.</text>
</comment>
<dbReference type="Proteomes" id="UP000321638">
    <property type="component" value="Unassembled WGS sequence"/>
</dbReference>
<evidence type="ECO:0000256" key="5">
    <source>
        <dbReference type="ARBA" id="ARBA00022840"/>
    </source>
</evidence>
<reference evidence="8 9" key="1">
    <citation type="submission" date="2019-06" db="EMBL/GenBank/DDBJ databases">
        <title>New taxonomy in bacterial strain CC-CFT640, isolated from vineyard.</title>
        <authorList>
            <person name="Lin S.-Y."/>
            <person name="Tsai C.-F."/>
            <person name="Young C.-C."/>
        </authorList>
    </citation>
    <scope>NUCLEOTIDE SEQUENCE [LARGE SCALE GENOMIC DNA]</scope>
    <source>
        <strain evidence="8 9">CC-CFT640</strain>
    </source>
</reference>
<dbReference type="CDD" id="cd03257">
    <property type="entry name" value="ABC_NikE_OppD_transporters"/>
    <property type="match status" value="1"/>
</dbReference>
<dbReference type="PANTHER" id="PTHR43776:SF8">
    <property type="entry name" value="ABC TRANSPORTER, ATP-BINDING PROTEIN"/>
    <property type="match status" value="1"/>
</dbReference>
<dbReference type="InterPro" id="IPR003593">
    <property type="entry name" value="AAA+_ATPase"/>
</dbReference>
<dbReference type="GO" id="GO:0055085">
    <property type="term" value="P:transmembrane transport"/>
    <property type="evidence" value="ECO:0007669"/>
    <property type="project" value="UniProtKB-ARBA"/>
</dbReference>
<evidence type="ECO:0000256" key="1">
    <source>
        <dbReference type="ARBA" id="ARBA00004417"/>
    </source>
</evidence>
<organism evidence="8 9">
    <name type="scientific">Vineibacter terrae</name>
    <dbReference type="NCBI Taxonomy" id="2586908"/>
    <lineage>
        <taxon>Bacteria</taxon>
        <taxon>Pseudomonadati</taxon>
        <taxon>Pseudomonadota</taxon>
        <taxon>Alphaproteobacteria</taxon>
        <taxon>Hyphomicrobiales</taxon>
        <taxon>Vineibacter</taxon>
    </lineage>
</organism>
<dbReference type="InterPro" id="IPR050319">
    <property type="entry name" value="ABC_transp_ATP-bind"/>
</dbReference>
<dbReference type="GO" id="GO:0016887">
    <property type="term" value="F:ATP hydrolysis activity"/>
    <property type="evidence" value="ECO:0007669"/>
    <property type="project" value="InterPro"/>
</dbReference>
<keyword evidence="9" id="KW-1185">Reference proteome</keyword>
<dbReference type="InterPro" id="IPR027417">
    <property type="entry name" value="P-loop_NTPase"/>
</dbReference>
<dbReference type="OrthoDB" id="9802772at2"/>
<dbReference type="SMART" id="SM00382">
    <property type="entry name" value="AAA"/>
    <property type="match status" value="1"/>
</dbReference>
<dbReference type="Pfam" id="PF00005">
    <property type="entry name" value="ABC_tran"/>
    <property type="match status" value="1"/>
</dbReference>
<dbReference type="InterPro" id="IPR013563">
    <property type="entry name" value="Oligopep_ABC_C"/>
</dbReference>
<dbReference type="PANTHER" id="PTHR43776">
    <property type="entry name" value="TRANSPORT ATP-BINDING PROTEIN"/>
    <property type="match status" value="1"/>
</dbReference>
<keyword evidence="4" id="KW-0547">Nucleotide-binding</keyword>
<sequence length="330" mass="35207">MAGSGTAHLQRDNALLSAQNLVKTYKAKGGRRVQALSDVSLDIVRGETLGVVGESGSGKSTLARAILALPRPDSGTVRFDGAAVFDAAGARLRGLRQQMQMVFQDPLSSLNPAHRILDIVAMPLLVAGSGTAAERRATVMETLRSVGLDGEVVGHRRPYELSGGQCQRVSIARALVLRPALLVCDEPVSALDVSVQAQVLNLLEDAKAAFSLTMLFISHDLSVVKGISDRVIVMYLGKICEIAPTDALYATPRHPYTATLLASVPSLTPKRRSAQPQMPRGETPSPLDVPSGCRFRTRCPAATERCAREEPQIRPIDGSPGHFVACHHPG</sequence>
<dbReference type="PROSITE" id="PS50893">
    <property type="entry name" value="ABC_TRANSPORTER_2"/>
    <property type="match status" value="1"/>
</dbReference>
<evidence type="ECO:0000313" key="9">
    <source>
        <dbReference type="Proteomes" id="UP000321638"/>
    </source>
</evidence>
<dbReference type="GO" id="GO:0015833">
    <property type="term" value="P:peptide transport"/>
    <property type="evidence" value="ECO:0007669"/>
    <property type="project" value="InterPro"/>
</dbReference>
<evidence type="ECO:0000259" key="7">
    <source>
        <dbReference type="PROSITE" id="PS50893"/>
    </source>
</evidence>
<dbReference type="Pfam" id="PF08352">
    <property type="entry name" value="oligo_HPY"/>
    <property type="match status" value="1"/>
</dbReference>
<dbReference type="GO" id="GO:0005524">
    <property type="term" value="F:ATP binding"/>
    <property type="evidence" value="ECO:0007669"/>
    <property type="project" value="UniProtKB-KW"/>
</dbReference>
<name>A0A5C8PQP3_9HYPH</name>
<keyword evidence="5 8" id="KW-0067">ATP-binding</keyword>
<dbReference type="NCBIfam" id="TIGR01727">
    <property type="entry name" value="oligo_HPY"/>
    <property type="match status" value="1"/>
</dbReference>
<dbReference type="EMBL" id="VDUZ01000009">
    <property type="protein sequence ID" value="TXL77100.1"/>
    <property type="molecule type" value="Genomic_DNA"/>
</dbReference>
<evidence type="ECO:0000256" key="6">
    <source>
        <dbReference type="SAM" id="MobiDB-lite"/>
    </source>
</evidence>
<proteinExistence type="inferred from homology"/>
<comment type="subcellular location">
    <subcellularLocation>
        <location evidence="1">Cell inner membrane</location>
        <topology evidence="1">Peripheral membrane protein</topology>
    </subcellularLocation>
</comment>
<dbReference type="GO" id="GO:0005886">
    <property type="term" value="C:plasma membrane"/>
    <property type="evidence" value="ECO:0007669"/>
    <property type="project" value="UniProtKB-SubCell"/>
</dbReference>
<dbReference type="Gene3D" id="3.40.50.300">
    <property type="entry name" value="P-loop containing nucleotide triphosphate hydrolases"/>
    <property type="match status" value="1"/>
</dbReference>
<evidence type="ECO:0000256" key="2">
    <source>
        <dbReference type="ARBA" id="ARBA00005417"/>
    </source>
</evidence>
<dbReference type="PROSITE" id="PS00211">
    <property type="entry name" value="ABC_TRANSPORTER_1"/>
    <property type="match status" value="1"/>
</dbReference>
<dbReference type="AlphaFoldDB" id="A0A5C8PQP3"/>
<dbReference type="InterPro" id="IPR017871">
    <property type="entry name" value="ABC_transporter-like_CS"/>
</dbReference>
<evidence type="ECO:0000313" key="8">
    <source>
        <dbReference type="EMBL" id="TXL77100.1"/>
    </source>
</evidence>
<evidence type="ECO:0000256" key="3">
    <source>
        <dbReference type="ARBA" id="ARBA00022448"/>
    </source>
</evidence>
<keyword evidence="3" id="KW-0813">Transport</keyword>
<gene>
    <name evidence="8" type="ORF">FHP25_10035</name>
</gene>
<accession>A0A5C8PQP3</accession>
<dbReference type="FunFam" id="3.40.50.300:FF:000016">
    <property type="entry name" value="Oligopeptide ABC transporter ATP-binding component"/>
    <property type="match status" value="1"/>
</dbReference>